<dbReference type="Gene3D" id="3.40.50.300">
    <property type="entry name" value="P-loop containing nucleotide triphosphate hydrolases"/>
    <property type="match status" value="1"/>
</dbReference>
<evidence type="ECO:0000313" key="11">
    <source>
        <dbReference type="Proteomes" id="UP001428817"/>
    </source>
</evidence>
<feature type="transmembrane region" description="Helical" evidence="7">
    <location>
        <begin position="280"/>
        <end position="303"/>
    </location>
</feature>
<keyword evidence="6 7" id="KW-0472">Membrane</keyword>
<reference evidence="11" key="1">
    <citation type="journal article" date="2019" name="Int. J. Syst. Evol. Microbiol.">
        <title>The Global Catalogue of Microorganisms (GCM) 10K type strain sequencing project: providing services to taxonomists for standard genome sequencing and annotation.</title>
        <authorList>
            <consortium name="The Broad Institute Genomics Platform"/>
            <consortium name="The Broad Institute Genome Sequencing Center for Infectious Disease"/>
            <person name="Wu L."/>
            <person name="Ma J."/>
        </authorList>
    </citation>
    <scope>NUCLEOTIDE SEQUENCE [LARGE SCALE GENOMIC DNA]</scope>
    <source>
        <strain evidence="11">JCM 18303</strain>
    </source>
</reference>
<evidence type="ECO:0000256" key="2">
    <source>
        <dbReference type="ARBA" id="ARBA00022692"/>
    </source>
</evidence>
<dbReference type="InterPro" id="IPR003439">
    <property type="entry name" value="ABC_transporter-like_ATP-bd"/>
</dbReference>
<dbReference type="Gene3D" id="1.20.1560.10">
    <property type="entry name" value="ABC transporter type 1, transmembrane domain"/>
    <property type="match status" value="1"/>
</dbReference>
<evidence type="ECO:0000256" key="7">
    <source>
        <dbReference type="SAM" id="Phobius"/>
    </source>
</evidence>
<sequence>MTREMPLLRVLGTLRTSRPALVAALVGAVLENGGAIVAGAATGWLVGSAAGGTPGDRLGTGVLIVVVAVALCTVGNWALGQFGHAFAFRAQADLRLRLFDALHRAAPAETQGRRTGDLASVVMGDVDELEGFFAHLGIGASVAGFVGAAGAATLITLDPLLALYAVVGMALAGLVPVWLARRGNERGQRLRTETGTVNADVVDGVQGLRELLVFGRSRDFYRRIAEGTARLRRYRRDHASATGLQDAVTDGLVAATTVAVLIAVLALVSGGRLTLPEGTLALTLVIGALLPITAAVGMAGMLAPLRASARRVLELLGLPTRVADTAPDSPSVRHGWLRFENVGFGYPGRPGVLRGVSFDVPPGETVALVGSSGAGKSTCVNLLPRFWDPDSGRITVDGHDLRSFRLADLPRVVGLVPQDVHLFTGSVADNLRLGRPEATDEEVFRAAKAAAAHEFILELPDGYETQIGERGALLSGGQRQRLTIARALLTEAPILVLDEAAANLDTENERLVQEALRTARRGRTTLIVAHRLSTIRAADRIVVLQDGQVVQQGTHDQLLAADGPYAALVAAQLEPVGLPADS</sequence>
<evidence type="ECO:0000313" key="10">
    <source>
        <dbReference type="EMBL" id="GAA5154756.1"/>
    </source>
</evidence>
<dbReference type="SUPFAM" id="SSF52540">
    <property type="entry name" value="P-loop containing nucleoside triphosphate hydrolases"/>
    <property type="match status" value="1"/>
</dbReference>
<dbReference type="SMART" id="SM00382">
    <property type="entry name" value="AAA"/>
    <property type="match status" value="1"/>
</dbReference>
<dbReference type="InterPro" id="IPR036640">
    <property type="entry name" value="ABC1_TM_sf"/>
</dbReference>
<feature type="transmembrane region" description="Helical" evidence="7">
    <location>
        <begin position="161"/>
        <end position="180"/>
    </location>
</feature>
<dbReference type="InterPro" id="IPR017871">
    <property type="entry name" value="ABC_transporter-like_CS"/>
</dbReference>
<dbReference type="Pfam" id="PF00005">
    <property type="entry name" value="ABC_tran"/>
    <property type="match status" value="1"/>
</dbReference>
<protein>
    <submittedName>
        <fullName evidence="10">ABC transporter ATP-binding protein</fullName>
    </submittedName>
</protein>
<keyword evidence="5 7" id="KW-1133">Transmembrane helix</keyword>
<dbReference type="Pfam" id="PF00664">
    <property type="entry name" value="ABC_membrane"/>
    <property type="match status" value="1"/>
</dbReference>
<keyword evidence="3" id="KW-0547">Nucleotide-binding</keyword>
<dbReference type="PROSITE" id="PS50929">
    <property type="entry name" value="ABC_TM1F"/>
    <property type="match status" value="1"/>
</dbReference>
<dbReference type="PANTHER" id="PTHR24221:SF654">
    <property type="entry name" value="ATP-BINDING CASSETTE SUB-FAMILY B MEMBER 6"/>
    <property type="match status" value="1"/>
</dbReference>
<dbReference type="RefSeq" id="WP_185061505.1">
    <property type="nucleotide sequence ID" value="NZ_BAABJP010000008.1"/>
</dbReference>
<evidence type="ECO:0000259" key="9">
    <source>
        <dbReference type="PROSITE" id="PS50929"/>
    </source>
</evidence>
<feature type="transmembrane region" description="Helical" evidence="7">
    <location>
        <begin position="247"/>
        <end position="268"/>
    </location>
</feature>
<dbReference type="InterPro" id="IPR011527">
    <property type="entry name" value="ABC1_TM_dom"/>
</dbReference>
<dbReference type="InterPro" id="IPR039421">
    <property type="entry name" value="Type_1_exporter"/>
</dbReference>
<dbReference type="PROSITE" id="PS00211">
    <property type="entry name" value="ABC_TRANSPORTER_1"/>
    <property type="match status" value="1"/>
</dbReference>
<evidence type="ECO:0000259" key="8">
    <source>
        <dbReference type="PROSITE" id="PS50893"/>
    </source>
</evidence>
<keyword evidence="2 7" id="KW-0812">Transmembrane</keyword>
<comment type="subcellular location">
    <subcellularLocation>
        <location evidence="1">Cell membrane</location>
        <topology evidence="1">Multi-pass membrane protein</topology>
    </subcellularLocation>
</comment>
<organism evidence="10 11">
    <name type="scientific">Pseudonocardia eucalypti</name>
    <dbReference type="NCBI Taxonomy" id="648755"/>
    <lineage>
        <taxon>Bacteria</taxon>
        <taxon>Bacillati</taxon>
        <taxon>Actinomycetota</taxon>
        <taxon>Actinomycetes</taxon>
        <taxon>Pseudonocardiales</taxon>
        <taxon>Pseudonocardiaceae</taxon>
        <taxon>Pseudonocardia</taxon>
    </lineage>
</organism>
<dbReference type="InterPro" id="IPR003593">
    <property type="entry name" value="AAA+_ATPase"/>
</dbReference>
<dbReference type="EMBL" id="BAABJP010000008">
    <property type="protein sequence ID" value="GAA5154756.1"/>
    <property type="molecule type" value="Genomic_DNA"/>
</dbReference>
<dbReference type="PANTHER" id="PTHR24221">
    <property type="entry name" value="ATP-BINDING CASSETTE SUB-FAMILY B"/>
    <property type="match status" value="1"/>
</dbReference>
<keyword evidence="11" id="KW-1185">Reference proteome</keyword>
<dbReference type="GO" id="GO:0005524">
    <property type="term" value="F:ATP binding"/>
    <property type="evidence" value="ECO:0007669"/>
    <property type="project" value="UniProtKB-KW"/>
</dbReference>
<evidence type="ECO:0000256" key="6">
    <source>
        <dbReference type="ARBA" id="ARBA00023136"/>
    </source>
</evidence>
<keyword evidence="4 10" id="KW-0067">ATP-binding</keyword>
<feature type="domain" description="ABC transporter" evidence="8">
    <location>
        <begin position="337"/>
        <end position="571"/>
    </location>
</feature>
<dbReference type="SUPFAM" id="SSF90123">
    <property type="entry name" value="ABC transporter transmembrane region"/>
    <property type="match status" value="1"/>
</dbReference>
<dbReference type="PROSITE" id="PS50893">
    <property type="entry name" value="ABC_TRANSPORTER_2"/>
    <property type="match status" value="1"/>
</dbReference>
<feature type="transmembrane region" description="Helical" evidence="7">
    <location>
        <begin position="58"/>
        <end position="79"/>
    </location>
</feature>
<feature type="domain" description="ABC transmembrane type-1" evidence="9">
    <location>
        <begin position="22"/>
        <end position="303"/>
    </location>
</feature>
<proteinExistence type="predicted"/>
<evidence type="ECO:0000256" key="1">
    <source>
        <dbReference type="ARBA" id="ARBA00004651"/>
    </source>
</evidence>
<comment type="caution">
    <text evidence="10">The sequence shown here is derived from an EMBL/GenBank/DDBJ whole genome shotgun (WGS) entry which is preliminary data.</text>
</comment>
<accession>A0ABP9PZL2</accession>
<evidence type="ECO:0000256" key="5">
    <source>
        <dbReference type="ARBA" id="ARBA00022989"/>
    </source>
</evidence>
<feature type="transmembrane region" description="Helical" evidence="7">
    <location>
        <begin position="132"/>
        <end position="155"/>
    </location>
</feature>
<gene>
    <name evidence="10" type="ORF">GCM10023321_27130</name>
</gene>
<evidence type="ECO:0000256" key="3">
    <source>
        <dbReference type="ARBA" id="ARBA00022741"/>
    </source>
</evidence>
<name>A0ABP9PZL2_9PSEU</name>
<evidence type="ECO:0000256" key="4">
    <source>
        <dbReference type="ARBA" id="ARBA00022840"/>
    </source>
</evidence>
<dbReference type="InterPro" id="IPR027417">
    <property type="entry name" value="P-loop_NTPase"/>
</dbReference>
<feature type="transmembrane region" description="Helical" evidence="7">
    <location>
        <begin position="21"/>
        <end position="46"/>
    </location>
</feature>
<dbReference type="Proteomes" id="UP001428817">
    <property type="component" value="Unassembled WGS sequence"/>
</dbReference>